<evidence type="ECO:0000313" key="3">
    <source>
        <dbReference type="Proteomes" id="UP000319728"/>
    </source>
</evidence>
<dbReference type="RefSeq" id="WP_145820773.1">
    <property type="nucleotide sequence ID" value="NZ_AP023438.1"/>
</dbReference>
<comment type="caution">
    <text evidence="2">The sequence shown here is derived from an EMBL/GenBank/DDBJ whole genome shotgun (WGS) entry which is preliminary data.</text>
</comment>
<evidence type="ECO:0000256" key="1">
    <source>
        <dbReference type="SAM" id="MobiDB-lite"/>
    </source>
</evidence>
<reference evidence="2 3" key="1">
    <citation type="submission" date="2019-07" db="EMBL/GenBank/DDBJ databases">
        <title>R&amp;d 2014.</title>
        <authorList>
            <person name="Klenk H.-P."/>
        </authorList>
    </citation>
    <scope>NUCLEOTIDE SEQUENCE [LARGE SCALE GENOMIC DNA]</scope>
    <source>
        <strain evidence="2 3">DSM 43912</strain>
    </source>
</reference>
<organism evidence="2 3">
    <name type="scientific">Micromonospora sagamiensis</name>
    <dbReference type="NCBI Taxonomy" id="47875"/>
    <lineage>
        <taxon>Bacteria</taxon>
        <taxon>Bacillati</taxon>
        <taxon>Actinomycetota</taxon>
        <taxon>Actinomycetes</taxon>
        <taxon>Micromonosporales</taxon>
        <taxon>Micromonosporaceae</taxon>
        <taxon>Micromonospora</taxon>
    </lineage>
</organism>
<gene>
    <name evidence="2" type="ORF">JD81_05325</name>
</gene>
<name>A0A562WQV1_9ACTN</name>
<dbReference type="OrthoDB" id="5063310at2"/>
<protein>
    <recommendedName>
        <fullName evidence="4">Restriction endonuclease</fullName>
    </recommendedName>
</protein>
<proteinExistence type="predicted"/>
<accession>A0A562WQV1</accession>
<feature type="compositionally biased region" description="Basic and acidic residues" evidence="1">
    <location>
        <begin position="187"/>
        <end position="196"/>
    </location>
</feature>
<dbReference type="EMBL" id="VLLP01000001">
    <property type="protein sequence ID" value="TWJ31764.1"/>
    <property type="molecule type" value="Genomic_DNA"/>
</dbReference>
<dbReference type="AlphaFoldDB" id="A0A562WQV1"/>
<feature type="region of interest" description="Disordered" evidence="1">
    <location>
        <begin position="187"/>
        <end position="216"/>
    </location>
</feature>
<evidence type="ECO:0008006" key="4">
    <source>
        <dbReference type="Google" id="ProtNLM"/>
    </source>
</evidence>
<dbReference type="Proteomes" id="UP000319728">
    <property type="component" value="Unassembled WGS sequence"/>
</dbReference>
<sequence length="255" mass="27549">MEAFESLSAYTEVQTHGFEVDLLAARGNRLVLATVKSAFGSRGVVAEHVTGESSNLRANKLYALLNNETVRDAVVLGAAQRFGYQVDQVELRLYVGRFAAPTTGTHEAKIRQWCAEQKAGSGPIGVFNVREVVAGVIRSAQKKQYRNNPVLVTMKALEAAGLLKLTLPDHIDDDLVLPTGDWISDGEVSHATDQRPRHPAGLAATRRKRAHPLRGSQSGWRRAGLLVPCQSAVPAGTTQVVGWPVIAVIRSKSPS</sequence>
<keyword evidence="3" id="KW-1185">Reference proteome</keyword>
<evidence type="ECO:0000313" key="2">
    <source>
        <dbReference type="EMBL" id="TWJ31764.1"/>
    </source>
</evidence>